<feature type="domain" description="HAMP" evidence="13">
    <location>
        <begin position="92"/>
        <end position="145"/>
    </location>
</feature>
<feature type="domain" description="Histidine kinase" evidence="12">
    <location>
        <begin position="153"/>
        <end position="364"/>
    </location>
</feature>
<dbReference type="Pfam" id="PF02518">
    <property type="entry name" value="HATPase_c"/>
    <property type="match status" value="1"/>
</dbReference>
<dbReference type="PRINTS" id="PR00344">
    <property type="entry name" value="BCTRLSENSOR"/>
</dbReference>
<dbReference type="InterPro" id="IPR050428">
    <property type="entry name" value="TCS_sensor_his_kinase"/>
</dbReference>
<evidence type="ECO:0000256" key="3">
    <source>
        <dbReference type="ARBA" id="ARBA00012438"/>
    </source>
</evidence>
<evidence type="ECO:0000259" key="12">
    <source>
        <dbReference type="PROSITE" id="PS50109"/>
    </source>
</evidence>
<keyword evidence="10 11" id="KW-0472">Membrane</keyword>
<dbReference type="SUPFAM" id="SSF47384">
    <property type="entry name" value="Homodimeric domain of signal transducing histidine kinase"/>
    <property type="match status" value="1"/>
</dbReference>
<dbReference type="Pfam" id="PF00512">
    <property type="entry name" value="HisKA"/>
    <property type="match status" value="1"/>
</dbReference>
<dbReference type="SMART" id="SM00304">
    <property type="entry name" value="HAMP"/>
    <property type="match status" value="1"/>
</dbReference>
<dbReference type="CDD" id="cd00082">
    <property type="entry name" value="HisKA"/>
    <property type="match status" value="1"/>
</dbReference>
<organism evidence="14 15">
    <name type="scientific">Dactylosporangium fulvum</name>
    <dbReference type="NCBI Taxonomy" id="53359"/>
    <lineage>
        <taxon>Bacteria</taxon>
        <taxon>Bacillati</taxon>
        <taxon>Actinomycetota</taxon>
        <taxon>Actinomycetes</taxon>
        <taxon>Micromonosporales</taxon>
        <taxon>Micromonosporaceae</taxon>
        <taxon>Dactylosporangium</taxon>
    </lineage>
</organism>
<dbReference type="InterPro" id="IPR036890">
    <property type="entry name" value="HATPase_C_sf"/>
</dbReference>
<dbReference type="GO" id="GO:0016301">
    <property type="term" value="F:kinase activity"/>
    <property type="evidence" value="ECO:0007669"/>
    <property type="project" value="UniProtKB-KW"/>
</dbReference>
<reference evidence="14" key="1">
    <citation type="submission" date="2021-04" db="EMBL/GenBank/DDBJ databases">
        <authorList>
            <person name="Hartkoorn R.C."/>
            <person name="Beaudoing E."/>
            <person name="Hot D."/>
        </authorList>
    </citation>
    <scope>NUCLEOTIDE SEQUENCE</scope>
    <source>
        <strain evidence="14">NRRL B-16292</strain>
    </source>
</reference>
<protein>
    <recommendedName>
        <fullName evidence="3">histidine kinase</fullName>
        <ecNumber evidence="3">2.7.13.3</ecNumber>
    </recommendedName>
</protein>
<dbReference type="PANTHER" id="PTHR45436">
    <property type="entry name" value="SENSOR HISTIDINE KINASE YKOH"/>
    <property type="match status" value="1"/>
</dbReference>
<evidence type="ECO:0000313" key="15">
    <source>
        <dbReference type="Proteomes" id="UP001059617"/>
    </source>
</evidence>
<dbReference type="SMART" id="SM00387">
    <property type="entry name" value="HATPase_c"/>
    <property type="match status" value="1"/>
</dbReference>
<dbReference type="Gene3D" id="6.10.340.10">
    <property type="match status" value="1"/>
</dbReference>
<dbReference type="SUPFAM" id="SSF55874">
    <property type="entry name" value="ATPase domain of HSP90 chaperone/DNA topoisomerase II/histidine kinase"/>
    <property type="match status" value="1"/>
</dbReference>
<dbReference type="InterPro" id="IPR003661">
    <property type="entry name" value="HisK_dim/P_dom"/>
</dbReference>
<sequence>MTRPPPRRRLRTRLALLHAGLAFACSVVLLAMVDLPLLTASHTTQRPAPGQPTAPVTAGQTTSNLPDLLLYSAVALGVLAAVSIALGWLIAGRALRPLHVITLSARTMSASTLNHRLRVPAAYREFTELADTLDSLLQRLHESITAQRQFVANASHELRTPLTVQRTLLQLTLADPDATADTLRSTCHELLALGQQQEHLINALLTLATGYQGIDHRERFDLADLTRNVVLDHRLQAQDRGIDVRTTLTPTAVTGDARLAASLVTNLVDNALRHNIPGGTVEITTTAPGRLTVSNTGTEIPPAEISRMFQPFQRLGTDRTNQTSGHGLGLAIVAAIAQAHGAPLAAHARPDGGLQITVDFPPTQSPQ</sequence>
<dbReference type="PANTHER" id="PTHR45436:SF5">
    <property type="entry name" value="SENSOR HISTIDINE KINASE TRCS"/>
    <property type="match status" value="1"/>
</dbReference>
<evidence type="ECO:0000256" key="7">
    <source>
        <dbReference type="ARBA" id="ARBA00022777"/>
    </source>
</evidence>
<dbReference type="Gene3D" id="3.30.565.10">
    <property type="entry name" value="Histidine kinase-like ATPase, C-terminal domain"/>
    <property type="match status" value="1"/>
</dbReference>
<proteinExistence type="predicted"/>
<dbReference type="Pfam" id="PF00672">
    <property type="entry name" value="HAMP"/>
    <property type="match status" value="1"/>
</dbReference>
<dbReference type="InterPro" id="IPR003660">
    <property type="entry name" value="HAMP_dom"/>
</dbReference>
<keyword evidence="9" id="KW-0902">Two-component regulatory system</keyword>
<dbReference type="RefSeq" id="WP_259857668.1">
    <property type="nucleotide sequence ID" value="NZ_BAAAST010000001.1"/>
</dbReference>
<gene>
    <name evidence="14" type="ORF">Dfulv_32725</name>
</gene>
<evidence type="ECO:0000256" key="4">
    <source>
        <dbReference type="ARBA" id="ARBA00022553"/>
    </source>
</evidence>
<dbReference type="PROSITE" id="PS50885">
    <property type="entry name" value="HAMP"/>
    <property type="match status" value="1"/>
</dbReference>
<keyword evidence="7 14" id="KW-0418">Kinase</keyword>
<dbReference type="SMART" id="SM00388">
    <property type="entry name" value="HisKA"/>
    <property type="match status" value="1"/>
</dbReference>
<reference evidence="14" key="2">
    <citation type="submission" date="2022-09" db="EMBL/GenBank/DDBJ databases">
        <title>Biosynthetic gene clusters of Dactylosporangioum fulvum.</title>
        <authorList>
            <person name="Caradec T."/>
        </authorList>
    </citation>
    <scope>NUCLEOTIDE SEQUENCE</scope>
    <source>
        <strain evidence="14">NRRL B-16292</strain>
    </source>
</reference>
<keyword evidence="8 11" id="KW-1133">Transmembrane helix</keyword>
<evidence type="ECO:0000256" key="9">
    <source>
        <dbReference type="ARBA" id="ARBA00023012"/>
    </source>
</evidence>
<dbReference type="EC" id="2.7.13.3" evidence="3"/>
<evidence type="ECO:0000259" key="13">
    <source>
        <dbReference type="PROSITE" id="PS50885"/>
    </source>
</evidence>
<evidence type="ECO:0000256" key="11">
    <source>
        <dbReference type="SAM" id="Phobius"/>
    </source>
</evidence>
<keyword evidence="6 11" id="KW-0812">Transmembrane</keyword>
<evidence type="ECO:0000256" key="10">
    <source>
        <dbReference type="ARBA" id="ARBA00023136"/>
    </source>
</evidence>
<dbReference type="Proteomes" id="UP001059617">
    <property type="component" value="Chromosome"/>
</dbReference>
<evidence type="ECO:0000256" key="2">
    <source>
        <dbReference type="ARBA" id="ARBA00004236"/>
    </source>
</evidence>
<dbReference type="InterPro" id="IPR003594">
    <property type="entry name" value="HATPase_dom"/>
</dbReference>
<comment type="catalytic activity">
    <reaction evidence="1">
        <text>ATP + protein L-histidine = ADP + protein N-phospho-L-histidine.</text>
        <dbReference type="EC" id="2.7.13.3"/>
    </reaction>
</comment>
<dbReference type="Gene3D" id="1.10.287.130">
    <property type="match status" value="1"/>
</dbReference>
<accession>A0ABY5VRU4</accession>
<evidence type="ECO:0000313" key="14">
    <source>
        <dbReference type="EMBL" id="UWP79910.1"/>
    </source>
</evidence>
<evidence type="ECO:0000256" key="5">
    <source>
        <dbReference type="ARBA" id="ARBA00022679"/>
    </source>
</evidence>
<dbReference type="PROSITE" id="PS51257">
    <property type="entry name" value="PROKAR_LIPOPROTEIN"/>
    <property type="match status" value="1"/>
</dbReference>
<dbReference type="EMBL" id="CP073720">
    <property type="protein sequence ID" value="UWP79910.1"/>
    <property type="molecule type" value="Genomic_DNA"/>
</dbReference>
<evidence type="ECO:0000256" key="6">
    <source>
        <dbReference type="ARBA" id="ARBA00022692"/>
    </source>
</evidence>
<dbReference type="InterPro" id="IPR036097">
    <property type="entry name" value="HisK_dim/P_sf"/>
</dbReference>
<dbReference type="InterPro" id="IPR005467">
    <property type="entry name" value="His_kinase_dom"/>
</dbReference>
<dbReference type="PROSITE" id="PS50109">
    <property type="entry name" value="HIS_KIN"/>
    <property type="match status" value="1"/>
</dbReference>
<keyword evidence="5" id="KW-0808">Transferase</keyword>
<keyword evidence="4" id="KW-0597">Phosphoprotein</keyword>
<feature type="transmembrane region" description="Helical" evidence="11">
    <location>
        <begin position="68"/>
        <end position="91"/>
    </location>
</feature>
<keyword evidence="15" id="KW-1185">Reference proteome</keyword>
<evidence type="ECO:0000256" key="1">
    <source>
        <dbReference type="ARBA" id="ARBA00000085"/>
    </source>
</evidence>
<name>A0ABY5VRU4_9ACTN</name>
<dbReference type="InterPro" id="IPR004358">
    <property type="entry name" value="Sig_transdc_His_kin-like_C"/>
</dbReference>
<comment type="subcellular location">
    <subcellularLocation>
        <location evidence="2">Cell membrane</location>
    </subcellularLocation>
</comment>
<evidence type="ECO:0000256" key="8">
    <source>
        <dbReference type="ARBA" id="ARBA00022989"/>
    </source>
</evidence>